<sequence length="120" mass="13927">MKEEEQGRDTCEFKIHPNNFKVEISEIKPICAYGCIPVILDIKVRNCSRAKSSVKIKLNPCNGILYFVEPSTYIYKAKRGFCGMDIFQLCFRDEYGEESIESILVNVKRARRSCKHKIKK</sequence>
<dbReference type="RefSeq" id="WP_143315341.1">
    <property type="nucleotide sequence ID" value="NZ_JACSRA010000023.1"/>
</dbReference>
<gene>
    <name evidence="1" type="ORF">H9661_13545</name>
</gene>
<accession>A0ABR8PW68</accession>
<evidence type="ECO:0000313" key="1">
    <source>
        <dbReference type="EMBL" id="MBD7912382.1"/>
    </source>
</evidence>
<name>A0ABR8PW68_9CLOT</name>
<proteinExistence type="predicted"/>
<evidence type="ECO:0000313" key="2">
    <source>
        <dbReference type="Proteomes" id="UP000627781"/>
    </source>
</evidence>
<reference evidence="1 2" key="1">
    <citation type="submission" date="2020-08" db="EMBL/GenBank/DDBJ databases">
        <title>A Genomic Blueprint of the Chicken Gut Microbiome.</title>
        <authorList>
            <person name="Gilroy R."/>
            <person name="Ravi A."/>
            <person name="Getino M."/>
            <person name="Pursley I."/>
            <person name="Horton D.L."/>
            <person name="Alikhan N.-F."/>
            <person name="Baker D."/>
            <person name="Gharbi K."/>
            <person name="Hall N."/>
            <person name="Watson M."/>
            <person name="Adriaenssens E.M."/>
            <person name="Foster-Nyarko E."/>
            <person name="Jarju S."/>
            <person name="Secka A."/>
            <person name="Antonio M."/>
            <person name="Oren A."/>
            <person name="Chaudhuri R."/>
            <person name="La Ragione R.M."/>
            <person name="Hildebrand F."/>
            <person name="Pallen M.J."/>
        </authorList>
    </citation>
    <scope>NUCLEOTIDE SEQUENCE [LARGE SCALE GENOMIC DNA]</scope>
    <source>
        <strain evidence="1 2">Sa3CVN1</strain>
    </source>
</reference>
<organism evidence="1 2">
    <name type="scientific">Clostridium cibarium</name>
    <dbReference type="NCBI Taxonomy" id="2762247"/>
    <lineage>
        <taxon>Bacteria</taxon>
        <taxon>Bacillati</taxon>
        <taxon>Bacillota</taxon>
        <taxon>Clostridia</taxon>
        <taxon>Eubacteriales</taxon>
        <taxon>Clostridiaceae</taxon>
        <taxon>Clostridium</taxon>
    </lineage>
</organism>
<keyword evidence="2" id="KW-1185">Reference proteome</keyword>
<protein>
    <submittedName>
        <fullName evidence="1">Uncharacterized protein</fullName>
    </submittedName>
</protein>
<dbReference type="Proteomes" id="UP000627781">
    <property type="component" value="Unassembled WGS sequence"/>
</dbReference>
<dbReference type="EMBL" id="JACSRA010000023">
    <property type="protein sequence ID" value="MBD7912382.1"/>
    <property type="molecule type" value="Genomic_DNA"/>
</dbReference>
<comment type="caution">
    <text evidence="1">The sequence shown here is derived from an EMBL/GenBank/DDBJ whole genome shotgun (WGS) entry which is preliminary data.</text>
</comment>